<evidence type="ECO:0000256" key="1">
    <source>
        <dbReference type="SAM" id="Phobius"/>
    </source>
</evidence>
<accession>A0A1H4DSH3</accession>
<organism evidence="2 3">
    <name type="scientific">Desulfuromusa kysingii</name>
    <dbReference type="NCBI Taxonomy" id="37625"/>
    <lineage>
        <taxon>Bacteria</taxon>
        <taxon>Pseudomonadati</taxon>
        <taxon>Thermodesulfobacteriota</taxon>
        <taxon>Desulfuromonadia</taxon>
        <taxon>Desulfuromonadales</taxon>
        <taxon>Geopsychrobacteraceae</taxon>
        <taxon>Desulfuromusa</taxon>
    </lineage>
</organism>
<proteinExistence type="predicted"/>
<gene>
    <name evidence="2" type="ORF">SAMN05660420_03095</name>
</gene>
<protein>
    <submittedName>
        <fullName evidence="2">Uncharacterized protein</fullName>
    </submittedName>
</protein>
<name>A0A1H4DSH3_9BACT</name>
<evidence type="ECO:0000313" key="3">
    <source>
        <dbReference type="Proteomes" id="UP000199409"/>
    </source>
</evidence>
<keyword evidence="1" id="KW-0812">Transmembrane</keyword>
<sequence length="481" mass="51631">MFAELWIKIISAFLILFIFYLEWRLIISNFSRRHFIKLVSGVVGGTVLSSGFIGCMGSDGSGASFPNGYRFYRIKNGGDAVGTNNRSLELDIFRGSVHLSDNNVITFDAADSSKRVGIVQIAVDFDSGTPKIEWENIPVMTNEYLDDGRYVGNFKAMDVNRQGSVAVDIVAKTPSGERINHQLSGIYLQTDNGSFQPVLTYGQQLADNSVYTTGQLGDIDLHEDNDIMFSSHLKYVDNENMHGYGVLYLPAASLNSSELVMTTGDFVPFSNHAMETFGLIDMHDNGHYAVSGHATALGAATNSNIDEPSSSALLVTGNVATSETLLLGAASDIGGGELTAPCFYGPRTTSTGDVYGITWDETEDHMSLSLGADKIIASGDTTPLGNQALYLSTGTVSHDDSLFYSLSAIDDEGHAVQELLHYNGAQHSVLLATGDTLSDGGAPVETIYFGGTTLQADSQDRIVFYCTFADGTRSLVVGIPA</sequence>
<feature type="transmembrane region" description="Helical" evidence="1">
    <location>
        <begin position="35"/>
        <end position="54"/>
    </location>
</feature>
<feature type="transmembrane region" description="Helical" evidence="1">
    <location>
        <begin position="6"/>
        <end position="23"/>
    </location>
</feature>
<dbReference type="AlphaFoldDB" id="A0A1H4DSH3"/>
<keyword evidence="1" id="KW-1133">Transmembrane helix</keyword>
<evidence type="ECO:0000313" key="2">
    <source>
        <dbReference type="EMBL" id="SEA75723.1"/>
    </source>
</evidence>
<dbReference type="EMBL" id="FNQN01000011">
    <property type="protein sequence ID" value="SEA75723.1"/>
    <property type="molecule type" value="Genomic_DNA"/>
</dbReference>
<keyword evidence="1" id="KW-0472">Membrane</keyword>
<reference evidence="2 3" key="1">
    <citation type="submission" date="2016-10" db="EMBL/GenBank/DDBJ databases">
        <authorList>
            <person name="de Groot N.N."/>
        </authorList>
    </citation>
    <scope>NUCLEOTIDE SEQUENCE [LARGE SCALE GENOMIC DNA]</scope>
    <source>
        <strain evidence="2 3">DSM 7343</strain>
    </source>
</reference>
<dbReference type="Proteomes" id="UP000199409">
    <property type="component" value="Unassembled WGS sequence"/>
</dbReference>
<keyword evidence="3" id="KW-1185">Reference proteome</keyword>
<dbReference type="STRING" id="37625.SAMN05660420_03095"/>